<dbReference type="PANTHER" id="PTHR45947:SF15">
    <property type="entry name" value="TEICHURONIC ACID BIOSYNTHESIS GLYCOSYLTRANSFERASE TUAC-RELATED"/>
    <property type="match status" value="1"/>
</dbReference>
<dbReference type="SUPFAM" id="SSF53756">
    <property type="entry name" value="UDP-Glycosyltransferase/glycogen phosphorylase"/>
    <property type="match status" value="1"/>
</dbReference>
<feature type="domain" description="Glycosyltransferase subfamily 4-like N-terminal" evidence="2">
    <location>
        <begin position="23"/>
        <end position="193"/>
    </location>
</feature>
<protein>
    <submittedName>
        <fullName evidence="3">Glycosyltransferase involved in cell wall bisynthesis</fullName>
    </submittedName>
</protein>
<gene>
    <name evidence="3" type="ORF">SAMN04488087_0503</name>
</gene>
<dbReference type="Gene3D" id="3.40.50.2000">
    <property type="entry name" value="Glycogen Phosphorylase B"/>
    <property type="match status" value="2"/>
</dbReference>
<proteinExistence type="predicted"/>
<dbReference type="AlphaFoldDB" id="A0A1M6Q7Z2"/>
<dbReference type="STRING" id="633813.SAMN04488087_0503"/>
<dbReference type="PANTHER" id="PTHR45947">
    <property type="entry name" value="SULFOQUINOVOSYL TRANSFERASE SQD2"/>
    <property type="match status" value="1"/>
</dbReference>
<dbReference type="InterPro" id="IPR050194">
    <property type="entry name" value="Glycosyltransferase_grp1"/>
</dbReference>
<evidence type="ECO:0000259" key="2">
    <source>
        <dbReference type="Pfam" id="PF13439"/>
    </source>
</evidence>
<name>A0A1M6Q7Z2_9BACT</name>
<feature type="domain" description="Glycosyl transferase family 1" evidence="1">
    <location>
        <begin position="210"/>
        <end position="364"/>
    </location>
</feature>
<dbReference type="EMBL" id="FRAU01000001">
    <property type="protein sequence ID" value="SHK16404.1"/>
    <property type="molecule type" value="Genomic_DNA"/>
</dbReference>
<dbReference type="OrthoDB" id="9811239at2"/>
<dbReference type="GO" id="GO:0016757">
    <property type="term" value="F:glycosyltransferase activity"/>
    <property type="evidence" value="ECO:0007669"/>
    <property type="project" value="InterPro"/>
</dbReference>
<sequence length="391" mass="44744">MHVLLIPSWYAIAENPQRGIFFKDQAKALHRAGIKVGVIFPEIRGISSLGWKRLISYRFQIESASTEGFPELYVRGWKIFFRRMEAWFFVRQSARLFAAYAAQYGRPDLIHAHGVLWGGSAARQIAATWNIPYVITEHSSALVQQSLPAWQYRTARRAFRQACVRIAVSQALKQVLQRKFAIYDFEVIPNLVEAAFFKAPERTPAIECFQFITISNLKREKGIDYLLHAYATAFGKDQKVRLLICGDGPERASLQRLAQQLGIAERVHFRGRCTREEIRQCLWQSHVLVHPSRYETFGVVLIEAMATGLPVIATQCGGPEEIVLPETGMLVEPGNVAALSGAMRQMYTAYDSWKKRRKYIREYAVKHFGEQYVVHRLVQVYSRCLKKVEAS</sequence>
<dbReference type="Proteomes" id="UP000185812">
    <property type="component" value="Unassembled WGS sequence"/>
</dbReference>
<keyword evidence="3" id="KW-0808">Transferase</keyword>
<organism evidence="3 4">
    <name type="scientific">Rhodothermus profundi</name>
    <dbReference type="NCBI Taxonomy" id="633813"/>
    <lineage>
        <taxon>Bacteria</taxon>
        <taxon>Pseudomonadati</taxon>
        <taxon>Rhodothermota</taxon>
        <taxon>Rhodothermia</taxon>
        <taxon>Rhodothermales</taxon>
        <taxon>Rhodothermaceae</taxon>
        <taxon>Rhodothermus</taxon>
    </lineage>
</organism>
<evidence type="ECO:0000259" key="1">
    <source>
        <dbReference type="Pfam" id="PF00534"/>
    </source>
</evidence>
<evidence type="ECO:0000313" key="3">
    <source>
        <dbReference type="EMBL" id="SHK16404.1"/>
    </source>
</evidence>
<dbReference type="Pfam" id="PF00534">
    <property type="entry name" value="Glycos_transf_1"/>
    <property type="match status" value="1"/>
</dbReference>
<dbReference type="Pfam" id="PF13439">
    <property type="entry name" value="Glyco_transf_4"/>
    <property type="match status" value="1"/>
</dbReference>
<evidence type="ECO:0000313" key="4">
    <source>
        <dbReference type="Proteomes" id="UP000185812"/>
    </source>
</evidence>
<accession>A0A1M6Q7Z2</accession>
<dbReference type="InterPro" id="IPR001296">
    <property type="entry name" value="Glyco_trans_1"/>
</dbReference>
<reference evidence="4" key="1">
    <citation type="submission" date="2016-11" db="EMBL/GenBank/DDBJ databases">
        <authorList>
            <person name="Varghese N."/>
            <person name="Submissions S."/>
        </authorList>
    </citation>
    <scope>NUCLEOTIDE SEQUENCE [LARGE SCALE GENOMIC DNA]</scope>
    <source>
        <strain evidence="4">DSM 22212</strain>
    </source>
</reference>
<keyword evidence="4" id="KW-1185">Reference proteome</keyword>
<dbReference type="InterPro" id="IPR028098">
    <property type="entry name" value="Glyco_trans_4-like_N"/>
</dbReference>
<dbReference type="RefSeq" id="WP_072714360.1">
    <property type="nucleotide sequence ID" value="NZ_FRAU01000001.1"/>
</dbReference>